<evidence type="ECO:0000313" key="3">
    <source>
        <dbReference type="Proteomes" id="UP000011135"/>
    </source>
</evidence>
<reference evidence="2 3" key="1">
    <citation type="submission" date="2012-12" db="EMBL/GenBank/DDBJ databases">
        <title>Genome assembly of Fulvivirga imtechensis AK7.</title>
        <authorList>
            <person name="Nupur N."/>
            <person name="Khatri I."/>
            <person name="Kumar R."/>
            <person name="Subramanian S."/>
            <person name="Pinnaka A."/>
        </authorList>
    </citation>
    <scope>NUCLEOTIDE SEQUENCE [LARGE SCALE GENOMIC DNA]</scope>
    <source>
        <strain evidence="2 3">AK7</strain>
    </source>
</reference>
<evidence type="ECO:0000313" key="2">
    <source>
        <dbReference type="EMBL" id="ELR68333.1"/>
    </source>
</evidence>
<name>L8JJC4_9BACT</name>
<sequence length="59" mass="6583">MGNRGIIKWKRLILEGVVLLRLVCLISRLIAIISIPPDWGGYFSGGTVKYICKNGLDHD</sequence>
<dbReference type="EMBL" id="AMZN01000121">
    <property type="protein sequence ID" value="ELR68333.1"/>
    <property type="molecule type" value="Genomic_DNA"/>
</dbReference>
<comment type="caution">
    <text evidence="2">The sequence shown here is derived from an EMBL/GenBank/DDBJ whole genome shotgun (WGS) entry which is preliminary data.</text>
</comment>
<keyword evidence="3" id="KW-1185">Reference proteome</keyword>
<keyword evidence="1" id="KW-0472">Membrane</keyword>
<keyword evidence="1" id="KW-0812">Transmembrane</keyword>
<gene>
    <name evidence="2" type="ORF">C900_00521</name>
</gene>
<dbReference type="STRING" id="1237149.C900_00521"/>
<dbReference type="Proteomes" id="UP000011135">
    <property type="component" value="Unassembled WGS sequence"/>
</dbReference>
<feature type="transmembrane region" description="Helical" evidence="1">
    <location>
        <begin position="12"/>
        <end position="35"/>
    </location>
</feature>
<organism evidence="2 3">
    <name type="scientific">Fulvivirga imtechensis AK7</name>
    <dbReference type="NCBI Taxonomy" id="1237149"/>
    <lineage>
        <taxon>Bacteria</taxon>
        <taxon>Pseudomonadati</taxon>
        <taxon>Bacteroidota</taxon>
        <taxon>Cytophagia</taxon>
        <taxon>Cytophagales</taxon>
        <taxon>Fulvivirgaceae</taxon>
        <taxon>Fulvivirga</taxon>
    </lineage>
</organism>
<evidence type="ECO:0000256" key="1">
    <source>
        <dbReference type="SAM" id="Phobius"/>
    </source>
</evidence>
<accession>L8JJC4</accession>
<protein>
    <submittedName>
        <fullName evidence="2">Uncharacterized protein</fullName>
    </submittedName>
</protein>
<proteinExistence type="predicted"/>
<dbReference type="AlphaFoldDB" id="L8JJC4"/>
<keyword evidence="1" id="KW-1133">Transmembrane helix</keyword>